<dbReference type="Proteomes" id="UP000789759">
    <property type="component" value="Unassembled WGS sequence"/>
</dbReference>
<name>A0A9N9HLK6_9GLOM</name>
<comment type="caution">
    <text evidence="2">The sequence shown here is derived from an EMBL/GenBank/DDBJ whole genome shotgun (WGS) entry which is preliminary data.</text>
</comment>
<keyword evidence="3" id="KW-1185">Reference proteome</keyword>
<evidence type="ECO:0000313" key="3">
    <source>
        <dbReference type="Proteomes" id="UP000789759"/>
    </source>
</evidence>
<feature type="non-terminal residue" evidence="2">
    <location>
        <position position="1"/>
    </location>
</feature>
<dbReference type="EMBL" id="CAJVQA010009600">
    <property type="protein sequence ID" value="CAG8687709.1"/>
    <property type="molecule type" value="Genomic_DNA"/>
</dbReference>
<keyword evidence="1" id="KW-0175">Coiled coil</keyword>
<dbReference type="AlphaFoldDB" id="A0A9N9HLK6"/>
<protein>
    <submittedName>
        <fullName evidence="2">7799_t:CDS:1</fullName>
    </submittedName>
</protein>
<dbReference type="OrthoDB" id="10467342at2759"/>
<evidence type="ECO:0000313" key="2">
    <source>
        <dbReference type="EMBL" id="CAG8687709.1"/>
    </source>
</evidence>
<accession>A0A9N9HLK6</accession>
<gene>
    <name evidence="2" type="ORF">CPELLU_LOCUS11114</name>
</gene>
<feature type="coiled-coil region" evidence="1">
    <location>
        <begin position="187"/>
        <end position="221"/>
    </location>
</feature>
<evidence type="ECO:0000256" key="1">
    <source>
        <dbReference type="SAM" id="Coils"/>
    </source>
</evidence>
<organism evidence="2 3">
    <name type="scientific">Cetraspora pellucida</name>
    <dbReference type="NCBI Taxonomy" id="1433469"/>
    <lineage>
        <taxon>Eukaryota</taxon>
        <taxon>Fungi</taxon>
        <taxon>Fungi incertae sedis</taxon>
        <taxon>Mucoromycota</taxon>
        <taxon>Glomeromycotina</taxon>
        <taxon>Glomeromycetes</taxon>
        <taxon>Diversisporales</taxon>
        <taxon>Gigasporaceae</taxon>
        <taxon>Cetraspora</taxon>
    </lineage>
</organism>
<reference evidence="2" key="1">
    <citation type="submission" date="2021-06" db="EMBL/GenBank/DDBJ databases">
        <authorList>
            <person name="Kallberg Y."/>
            <person name="Tangrot J."/>
            <person name="Rosling A."/>
        </authorList>
    </citation>
    <scope>NUCLEOTIDE SEQUENCE</scope>
    <source>
        <strain evidence="2">FL966</strain>
    </source>
</reference>
<proteinExistence type="predicted"/>
<sequence length="253" mass="28389">MSMNSNIVKPYLLLKNKIPTHNNQSVKQNVISSTLKELNGSQTNSKSSSYRSLAKKYGIPETTLRCAIKNGGLSGHLGPVKVLTDYEEQQLVEISFIHLKQAYSKSCKQLHFNNNDELVTKHIFAKVLSPAYIKTYTPVAISTEQFDVSPMQPSTPILYLQPSTSTSLPSQAFSNLDPNLILTYTKKRSLKAEVELFNFRVDQLEAELKTTKDELETFKNPGIYLLCLVLKYPLPHTLQAVEDPDQAVNQPEA</sequence>